<sequence length="68" mass="7593">WLALRSAGLAANLQHYNPIIDEEVAKTWSISTEWELVAQMVFGTATSEPTEKTFKPLEGRVKVFGAKE</sequence>
<dbReference type="PANTHER" id="PTHR43035:SF1">
    <property type="entry name" value="FATTY ACID REPRESSION MUTANT PROTEIN 2-RELATED"/>
    <property type="match status" value="1"/>
</dbReference>
<dbReference type="Gene3D" id="3.40.109.10">
    <property type="entry name" value="NADH Oxidase"/>
    <property type="match status" value="1"/>
</dbReference>
<comment type="caution">
    <text evidence="1">The sequence shown here is derived from an EMBL/GenBank/DDBJ whole genome shotgun (WGS) entry which is preliminary data.</text>
</comment>
<dbReference type="EMBL" id="LDEV01002625">
    <property type="protein sequence ID" value="KLJ08278.1"/>
    <property type="molecule type" value="Genomic_DNA"/>
</dbReference>
<protein>
    <recommendedName>
        <fullName evidence="3">Nitroreductase domain-containing protein</fullName>
    </recommendedName>
</protein>
<dbReference type="InterPro" id="IPR000415">
    <property type="entry name" value="Nitroreductase-like"/>
</dbReference>
<dbReference type="SUPFAM" id="SSF55469">
    <property type="entry name" value="FMN-dependent nitroreductase-like"/>
    <property type="match status" value="1"/>
</dbReference>
<dbReference type="OrthoDB" id="2138173at2759"/>
<dbReference type="Proteomes" id="UP000053573">
    <property type="component" value="Unassembled WGS sequence"/>
</dbReference>
<dbReference type="STRING" id="2060906.A0A0H1BAZ1"/>
<evidence type="ECO:0008006" key="3">
    <source>
        <dbReference type="Google" id="ProtNLM"/>
    </source>
</evidence>
<organism evidence="1 2">
    <name type="scientific">Blastomyces silverae</name>
    <dbReference type="NCBI Taxonomy" id="2060906"/>
    <lineage>
        <taxon>Eukaryota</taxon>
        <taxon>Fungi</taxon>
        <taxon>Dikarya</taxon>
        <taxon>Ascomycota</taxon>
        <taxon>Pezizomycotina</taxon>
        <taxon>Eurotiomycetes</taxon>
        <taxon>Eurotiomycetidae</taxon>
        <taxon>Onygenales</taxon>
        <taxon>Ajellomycetaceae</taxon>
        <taxon>Blastomyces</taxon>
    </lineage>
</organism>
<gene>
    <name evidence="1" type="ORF">EMPG_16278</name>
</gene>
<keyword evidence="2" id="KW-1185">Reference proteome</keyword>
<dbReference type="InterPro" id="IPR033877">
    <property type="entry name" value="Frm2/Hbn1"/>
</dbReference>
<dbReference type="GO" id="GO:0034599">
    <property type="term" value="P:cellular response to oxidative stress"/>
    <property type="evidence" value="ECO:0007669"/>
    <property type="project" value="InterPro"/>
</dbReference>
<evidence type="ECO:0000313" key="1">
    <source>
        <dbReference type="EMBL" id="KLJ08278.1"/>
    </source>
</evidence>
<accession>A0A0H1BAZ1</accession>
<dbReference type="PANTHER" id="PTHR43035">
    <property type="entry name" value="FATTY ACID REPRESSION MUTANT PROTEIN 2-RELATED"/>
    <property type="match status" value="1"/>
</dbReference>
<evidence type="ECO:0000313" key="2">
    <source>
        <dbReference type="Proteomes" id="UP000053573"/>
    </source>
</evidence>
<dbReference type="GO" id="GO:0016491">
    <property type="term" value="F:oxidoreductase activity"/>
    <property type="evidence" value="ECO:0007669"/>
    <property type="project" value="InterPro"/>
</dbReference>
<name>A0A0H1BAZ1_9EURO</name>
<dbReference type="AlphaFoldDB" id="A0A0H1BAZ1"/>
<proteinExistence type="predicted"/>
<reference evidence="2" key="1">
    <citation type="journal article" date="2015" name="PLoS Genet.">
        <title>The dynamic genome and transcriptome of the human fungal pathogen Blastomyces and close relative Emmonsia.</title>
        <authorList>
            <person name="Munoz J.F."/>
            <person name="Gauthier G.M."/>
            <person name="Desjardins C.A."/>
            <person name="Gallo J.E."/>
            <person name="Holder J."/>
            <person name="Sullivan T.D."/>
            <person name="Marty A.J."/>
            <person name="Carmen J.C."/>
            <person name="Chen Z."/>
            <person name="Ding L."/>
            <person name="Gujja S."/>
            <person name="Magrini V."/>
            <person name="Misas E."/>
            <person name="Mitreva M."/>
            <person name="Priest M."/>
            <person name="Saif S."/>
            <person name="Whiston E.A."/>
            <person name="Young S."/>
            <person name="Zeng Q."/>
            <person name="Goldman W.E."/>
            <person name="Mardis E.R."/>
            <person name="Taylor J.W."/>
            <person name="McEwen J.G."/>
            <person name="Clay O.K."/>
            <person name="Klein B.S."/>
            <person name="Cuomo C.A."/>
        </authorList>
    </citation>
    <scope>NUCLEOTIDE SEQUENCE [LARGE SCALE GENOMIC DNA]</scope>
    <source>
        <strain evidence="2">UAMH 139</strain>
    </source>
</reference>
<feature type="non-terminal residue" evidence="1">
    <location>
        <position position="1"/>
    </location>
</feature>